<dbReference type="RefSeq" id="XP_003889136.1">
    <property type="nucleotide sequence ID" value="XM_003889087.1"/>
</dbReference>
<dbReference type="AlphaFoldDB" id="H6QTM2"/>
<dbReference type="KEGG" id="pgr:PGTG_22059"/>
<sequence>MALATEPNPSDGFISLLKRATIMAELDQLKIDWPASVKASGSDFTPRGPREGSDEDADKTEDRMEGE</sequence>
<reference evidence="3" key="1">
    <citation type="journal article" date="2011" name="Proc. Natl. Acad. Sci. U.S.A.">
        <title>Obligate biotrophy features unraveled by the genomic analysis of rust fungi.</title>
        <authorList>
            <person name="Duplessis S."/>
            <person name="Cuomo C.A."/>
            <person name="Lin Y.-C."/>
            <person name="Aerts A."/>
            <person name="Tisserant E."/>
            <person name="Veneault-Fourrey C."/>
            <person name="Joly D.L."/>
            <person name="Hacquard S."/>
            <person name="Amselem J."/>
            <person name="Cantarel B.L."/>
            <person name="Chiu R."/>
            <person name="Coutinho P.M."/>
            <person name="Feau N."/>
            <person name="Field M."/>
            <person name="Frey P."/>
            <person name="Gelhaye E."/>
            <person name="Goldberg J."/>
            <person name="Grabherr M.G."/>
            <person name="Kodira C.D."/>
            <person name="Kohler A."/>
            <person name="Kuees U."/>
            <person name="Lindquist E.A."/>
            <person name="Lucas S.M."/>
            <person name="Mago R."/>
            <person name="Mauceli E."/>
            <person name="Morin E."/>
            <person name="Murat C."/>
            <person name="Pangilinan J.L."/>
            <person name="Park R."/>
            <person name="Pearson M."/>
            <person name="Quesneville H."/>
            <person name="Rouhier N."/>
            <person name="Sakthikumar S."/>
            <person name="Salamov A.A."/>
            <person name="Schmutz J."/>
            <person name="Selles B."/>
            <person name="Shapiro H."/>
            <person name="Tanguay P."/>
            <person name="Tuskan G.A."/>
            <person name="Henrissat B."/>
            <person name="Van de Peer Y."/>
            <person name="Rouze P."/>
            <person name="Ellis J.G."/>
            <person name="Dodds P.N."/>
            <person name="Schein J.E."/>
            <person name="Zhong S."/>
            <person name="Hamelin R.C."/>
            <person name="Grigoriev I.V."/>
            <person name="Szabo L.J."/>
            <person name="Martin F."/>
        </authorList>
    </citation>
    <scope>NUCLEOTIDE SEQUENCE [LARGE SCALE GENOMIC DNA]</scope>
    <source>
        <strain evidence="3">CRL 75-36-700-3 / race SCCL</strain>
    </source>
</reference>
<gene>
    <name evidence="2" type="ORF">PGTG_22059</name>
</gene>
<dbReference type="GeneID" id="13541297"/>
<dbReference type="OrthoDB" id="10396050at2759"/>
<name>H6QTM2_PUCGT</name>
<dbReference type="VEuPathDB" id="FungiDB:PGTG_22059"/>
<dbReference type="InParanoid" id="H6QTM2"/>
<evidence type="ECO:0000313" key="3">
    <source>
        <dbReference type="Proteomes" id="UP000008783"/>
    </source>
</evidence>
<dbReference type="EMBL" id="DS178317">
    <property type="protein sequence ID" value="EHS64233.1"/>
    <property type="molecule type" value="Genomic_DNA"/>
</dbReference>
<evidence type="ECO:0000256" key="1">
    <source>
        <dbReference type="SAM" id="MobiDB-lite"/>
    </source>
</evidence>
<accession>H6QTM2</accession>
<dbReference type="Proteomes" id="UP000008783">
    <property type="component" value="Unassembled WGS sequence"/>
</dbReference>
<keyword evidence="3" id="KW-1185">Reference proteome</keyword>
<evidence type="ECO:0000313" key="2">
    <source>
        <dbReference type="EMBL" id="EHS64233.1"/>
    </source>
</evidence>
<organism evidence="2 3">
    <name type="scientific">Puccinia graminis f. sp. tritici (strain CRL 75-36-700-3 / race SCCL)</name>
    <name type="common">Black stem rust fungus</name>
    <dbReference type="NCBI Taxonomy" id="418459"/>
    <lineage>
        <taxon>Eukaryota</taxon>
        <taxon>Fungi</taxon>
        <taxon>Dikarya</taxon>
        <taxon>Basidiomycota</taxon>
        <taxon>Pucciniomycotina</taxon>
        <taxon>Pucciniomycetes</taxon>
        <taxon>Pucciniales</taxon>
        <taxon>Pucciniaceae</taxon>
        <taxon>Puccinia</taxon>
    </lineage>
</organism>
<protein>
    <submittedName>
        <fullName evidence="2">Uncharacterized protein</fullName>
    </submittedName>
</protein>
<dbReference type="HOGENOM" id="CLU_2813586_0_0_1"/>
<proteinExistence type="predicted"/>
<feature type="region of interest" description="Disordered" evidence="1">
    <location>
        <begin position="35"/>
        <end position="67"/>
    </location>
</feature>